<feature type="transmembrane region" description="Helical" evidence="8">
    <location>
        <begin position="185"/>
        <end position="204"/>
    </location>
</feature>
<dbReference type="PANTHER" id="PTHR42920">
    <property type="entry name" value="OS03G0707200 PROTEIN-RELATED"/>
    <property type="match status" value="1"/>
</dbReference>
<name>A0A1Y3TQM0_9FIRM</name>
<accession>A0A1Y3TQM0</accession>
<dbReference type="AlphaFoldDB" id="A0A1Y3TQM0"/>
<feature type="domain" description="EamA" evidence="9">
    <location>
        <begin position="156"/>
        <end position="286"/>
    </location>
</feature>
<dbReference type="Proteomes" id="UP000195455">
    <property type="component" value="Unassembled WGS sequence"/>
</dbReference>
<feature type="transmembrane region" description="Helical" evidence="8">
    <location>
        <begin position="35"/>
        <end position="55"/>
    </location>
</feature>
<keyword evidence="6 8" id="KW-0472">Membrane</keyword>
<evidence type="ECO:0000256" key="5">
    <source>
        <dbReference type="ARBA" id="ARBA00022989"/>
    </source>
</evidence>
<keyword evidence="4 8" id="KW-0812">Transmembrane</keyword>
<feature type="transmembrane region" description="Helical" evidence="8">
    <location>
        <begin position="128"/>
        <end position="145"/>
    </location>
</feature>
<feature type="transmembrane region" description="Helical" evidence="8">
    <location>
        <begin position="151"/>
        <end position="169"/>
    </location>
</feature>
<evidence type="ECO:0000256" key="3">
    <source>
        <dbReference type="ARBA" id="ARBA00022475"/>
    </source>
</evidence>
<keyword evidence="5 8" id="KW-1133">Transmembrane helix</keyword>
<feature type="region of interest" description="Disordered" evidence="7">
    <location>
        <begin position="314"/>
        <end position="354"/>
    </location>
</feature>
<dbReference type="InterPro" id="IPR051258">
    <property type="entry name" value="Diverse_Substrate_Transporter"/>
</dbReference>
<dbReference type="Pfam" id="PF00892">
    <property type="entry name" value="EamA"/>
    <property type="match status" value="2"/>
</dbReference>
<evidence type="ECO:0000313" key="10">
    <source>
        <dbReference type="EMBL" id="OUN38822.1"/>
    </source>
</evidence>
<keyword evidence="3" id="KW-1003">Cell membrane</keyword>
<feature type="transmembrane region" description="Helical" evidence="8">
    <location>
        <begin position="210"/>
        <end position="233"/>
    </location>
</feature>
<dbReference type="InterPro" id="IPR000620">
    <property type="entry name" value="EamA_dom"/>
</dbReference>
<dbReference type="GO" id="GO:0005886">
    <property type="term" value="C:plasma membrane"/>
    <property type="evidence" value="ECO:0007669"/>
    <property type="project" value="UniProtKB-SubCell"/>
</dbReference>
<dbReference type="EMBL" id="NFHM01000053">
    <property type="protein sequence ID" value="OUN38822.1"/>
    <property type="molecule type" value="Genomic_DNA"/>
</dbReference>
<sequence length="354" mass="39072">MKVKNIATGFAILAAALYAINIPLSKLLLNHVDATMMAAFLYLGAGIGISMYRFVNKVIGKRQKEEPLTKKELPYTIGMVVLDIIAPILLMFGISRTNAANVSLLNNFEIVATSLIALVIFKEVISRKLWAAIGLVTVASAILSFEGSSAFVFNEGSLFVFGACICWGFENNCTKMISNKSSEEIVIIKGCFSGLGSFIVALILGESIPAFEWIIAVLALGFVAYGLSIKFYIMAQKDLGAAKTSAYYSIAPFLGVVFSMLLVGERPSTQFYIALVIMIVSTIIMVKDSIELQHTHEHEHTHIHEHQHGDLVHTHEHTHKHSHLHVHGEDAEKHTHTHQYDDLNGHNHLHIEAR</sequence>
<evidence type="ECO:0000256" key="6">
    <source>
        <dbReference type="ARBA" id="ARBA00023136"/>
    </source>
</evidence>
<dbReference type="SUPFAM" id="SSF103481">
    <property type="entry name" value="Multidrug resistance efflux transporter EmrE"/>
    <property type="match status" value="2"/>
</dbReference>
<dbReference type="PANTHER" id="PTHR42920:SF11">
    <property type="entry name" value="INNER MEMBRANE PROTEIN YTFF"/>
    <property type="match status" value="1"/>
</dbReference>
<gene>
    <name evidence="10" type="ORF">B5G26_16050</name>
</gene>
<feature type="transmembrane region" description="Helical" evidence="8">
    <location>
        <begin position="245"/>
        <end position="263"/>
    </location>
</feature>
<evidence type="ECO:0000256" key="7">
    <source>
        <dbReference type="SAM" id="MobiDB-lite"/>
    </source>
</evidence>
<organism evidence="10 11">
    <name type="scientific">Anaerotignum lactatifermentans</name>
    <dbReference type="NCBI Taxonomy" id="160404"/>
    <lineage>
        <taxon>Bacteria</taxon>
        <taxon>Bacillati</taxon>
        <taxon>Bacillota</taxon>
        <taxon>Clostridia</taxon>
        <taxon>Lachnospirales</taxon>
        <taxon>Anaerotignaceae</taxon>
        <taxon>Anaerotignum</taxon>
    </lineage>
</organism>
<feature type="compositionally biased region" description="Basic and acidic residues" evidence="7">
    <location>
        <begin position="326"/>
        <end position="354"/>
    </location>
</feature>
<evidence type="ECO:0000313" key="11">
    <source>
        <dbReference type="Proteomes" id="UP000195455"/>
    </source>
</evidence>
<comment type="caution">
    <text evidence="10">The sequence shown here is derived from an EMBL/GenBank/DDBJ whole genome shotgun (WGS) entry which is preliminary data.</text>
</comment>
<comment type="similarity">
    <text evidence="2">Belongs to the EamA transporter family.</text>
</comment>
<evidence type="ECO:0000256" key="4">
    <source>
        <dbReference type="ARBA" id="ARBA00022692"/>
    </source>
</evidence>
<feature type="compositionally biased region" description="Basic residues" evidence="7">
    <location>
        <begin position="316"/>
        <end position="325"/>
    </location>
</feature>
<proteinExistence type="inferred from homology"/>
<evidence type="ECO:0000256" key="1">
    <source>
        <dbReference type="ARBA" id="ARBA00004651"/>
    </source>
</evidence>
<feature type="domain" description="EamA" evidence="9">
    <location>
        <begin position="10"/>
        <end position="144"/>
    </location>
</feature>
<dbReference type="RefSeq" id="WP_087990356.1">
    <property type="nucleotide sequence ID" value="NZ_NFHM01000053.1"/>
</dbReference>
<evidence type="ECO:0000256" key="2">
    <source>
        <dbReference type="ARBA" id="ARBA00007362"/>
    </source>
</evidence>
<evidence type="ECO:0000259" key="9">
    <source>
        <dbReference type="Pfam" id="PF00892"/>
    </source>
</evidence>
<dbReference type="InterPro" id="IPR037185">
    <property type="entry name" value="EmrE-like"/>
</dbReference>
<protein>
    <submittedName>
        <fullName evidence="10">EamA family transporter</fullName>
    </submittedName>
</protein>
<feature type="transmembrane region" description="Helical" evidence="8">
    <location>
        <begin position="100"/>
        <end position="121"/>
    </location>
</feature>
<comment type="subcellular location">
    <subcellularLocation>
        <location evidence="1">Cell membrane</location>
        <topology evidence="1">Multi-pass membrane protein</topology>
    </subcellularLocation>
</comment>
<evidence type="ECO:0000256" key="8">
    <source>
        <dbReference type="SAM" id="Phobius"/>
    </source>
</evidence>
<reference evidence="11" key="1">
    <citation type="submission" date="2017-04" db="EMBL/GenBank/DDBJ databases">
        <title>Function of individual gut microbiota members based on whole genome sequencing of pure cultures obtained from chicken caecum.</title>
        <authorList>
            <person name="Medvecky M."/>
            <person name="Cejkova D."/>
            <person name="Polansky O."/>
            <person name="Karasova D."/>
            <person name="Kubasova T."/>
            <person name="Cizek A."/>
            <person name="Rychlik I."/>
        </authorList>
    </citation>
    <scope>NUCLEOTIDE SEQUENCE [LARGE SCALE GENOMIC DNA]</scope>
    <source>
        <strain evidence="11">An75</strain>
    </source>
</reference>
<feature type="transmembrane region" description="Helical" evidence="8">
    <location>
        <begin position="75"/>
        <end position="94"/>
    </location>
</feature>
<feature type="transmembrane region" description="Helical" evidence="8">
    <location>
        <begin position="269"/>
        <end position="286"/>
    </location>
</feature>